<gene>
    <name evidence="2" type="ORF">CYMTET_39771</name>
</gene>
<dbReference type="InterPro" id="IPR003165">
    <property type="entry name" value="Piwi"/>
</dbReference>
<dbReference type="Pfam" id="PF02171">
    <property type="entry name" value="Piwi"/>
    <property type="match status" value="1"/>
</dbReference>
<name>A0AAE0C9E6_9CHLO</name>
<evidence type="ECO:0000259" key="1">
    <source>
        <dbReference type="PROSITE" id="PS50822"/>
    </source>
</evidence>
<dbReference type="SUPFAM" id="SSF53098">
    <property type="entry name" value="Ribonuclease H-like"/>
    <property type="match status" value="1"/>
</dbReference>
<dbReference type="InterPro" id="IPR036397">
    <property type="entry name" value="RNaseH_sf"/>
</dbReference>
<sequence>MDQLMQNVRDIQKSLFERRICDLRIDPGMVEVVPWDQGNPAVEAIPYALKELSKKALHYHKREMQLVICGLPGERGDSKYTDCKAAVLHTCDLQIGCPVINVSCITKRLLPEGWWQSGGKVGANLAARWRQGGGKSFSKMGDFGPHTEPAYIQNLLLKFNTRLGGAHTSWEPHQTPTLKELLDPTIIIGGDCTRPCTGPGVAAIAGSVENTFTRYIGRFSRQPFGLGQQEILHNLKPMTVMMLKEWTAINRGVKPVNLIYLRDGVSVGQMDEVLEKEGQALVDAVQEMDGPGNERTTRICIIVICKGHKVHYYPQDERESLNGNPRPGTVVDDPDATDAKLVQFNMIAHAAIGRKSVKVPSYVCLYDEIWHPREKAYEVPLEHIQHLCFTLCHLYGYCRLAPALPAPVIYAHKVAERGRLYYQHLNNGSDSGSVSSTGDHGDAMSDQLPLHENIKNTMYW</sequence>
<evidence type="ECO:0000313" key="3">
    <source>
        <dbReference type="Proteomes" id="UP001190700"/>
    </source>
</evidence>
<organism evidence="2 3">
    <name type="scientific">Cymbomonas tetramitiformis</name>
    <dbReference type="NCBI Taxonomy" id="36881"/>
    <lineage>
        <taxon>Eukaryota</taxon>
        <taxon>Viridiplantae</taxon>
        <taxon>Chlorophyta</taxon>
        <taxon>Pyramimonadophyceae</taxon>
        <taxon>Pyramimonadales</taxon>
        <taxon>Pyramimonadaceae</taxon>
        <taxon>Cymbomonas</taxon>
    </lineage>
</organism>
<proteinExistence type="predicted"/>
<dbReference type="SMART" id="SM00950">
    <property type="entry name" value="Piwi"/>
    <property type="match status" value="1"/>
</dbReference>
<dbReference type="InterPro" id="IPR012337">
    <property type="entry name" value="RNaseH-like_sf"/>
</dbReference>
<accession>A0AAE0C9E6</accession>
<evidence type="ECO:0000313" key="2">
    <source>
        <dbReference type="EMBL" id="KAK3250876.1"/>
    </source>
</evidence>
<dbReference type="Gene3D" id="3.40.50.2300">
    <property type="match status" value="1"/>
</dbReference>
<protein>
    <recommendedName>
        <fullName evidence="1">Piwi domain-containing protein</fullName>
    </recommendedName>
</protein>
<dbReference type="PANTHER" id="PTHR22891">
    <property type="entry name" value="EUKARYOTIC TRANSLATION INITIATION FACTOR 2C"/>
    <property type="match status" value="1"/>
</dbReference>
<keyword evidence="3" id="KW-1185">Reference proteome</keyword>
<reference evidence="2 3" key="1">
    <citation type="journal article" date="2015" name="Genome Biol. Evol.">
        <title>Comparative Genomics of a Bacterivorous Green Alga Reveals Evolutionary Causalities and Consequences of Phago-Mixotrophic Mode of Nutrition.</title>
        <authorList>
            <person name="Burns J.A."/>
            <person name="Paasch A."/>
            <person name="Narechania A."/>
            <person name="Kim E."/>
        </authorList>
    </citation>
    <scope>NUCLEOTIDE SEQUENCE [LARGE SCALE GENOMIC DNA]</scope>
    <source>
        <strain evidence="2 3">PLY_AMNH</strain>
    </source>
</reference>
<comment type="caution">
    <text evidence="2">The sequence shown here is derived from an EMBL/GenBank/DDBJ whole genome shotgun (WGS) entry which is preliminary data.</text>
</comment>
<dbReference type="GO" id="GO:0003676">
    <property type="term" value="F:nucleic acid binding"/>
    <property type="evidence" value="ECO:0007669"/>
    <property type="project" value="InterPro"/>
</dbReference>
<dbReference type="PROSITE" id="PS50822">
    <property type="entry name" value="PIWI"/>
    <property type="match status" value="1"/>
</dbReference>
<feature type="domain" description="Piwi" evidence="1">
    <location>
        <begin position="151"/>
        <end position="423"/>
    </location>
</feature>
<dbReference type="AlphaFoldDB" id="A0AAE0C9E6"/>
<dbReference type="Gene3D" id="3.30.420.10">
    <property type="entry name" value="Ribonuclease H-like superfamily/Ribonuclease H"/>
    <property type="match status" value="1"/>
</dbReference>
<dbReference type="EMBL" id="LGRX02026438">
    <property type="protein sequence ID" value="KAK3250876.1"/>
    <property type="molecule type" value="Genomic_DNA"/>
</dbReference>
<dbReference type="Proteomes" id="UP001190700">
    <property type="component" value="Unassembled WGS sequence"/>
</dbReference>